<dbReference type="InterPro" id="IPR000601">
    <property type="entry name" value="PKD_dom"/>
</dbReference>
<dbReference type="CDD" id="cd00146">
    <property type="entry name" value="PKD"/>
    <property type="match status" value="2"/>
</dbReference>
<dbReference type="PANTHER" id="PTHR42535:SF2">
    <property type="entry name" value="CHROMOSOME UNDETERMINED SCAFFOLD_146, WHOLE GENOME SHOTGUN SEQUENCE"/>
    <property type="match status" value="1"/>
</dbReference>
<feature type="domain" description="PKD" evidence="3">
    <location>
        <begin position="42"/>
        <end position="110"/>
    </location>
</feature>
<keyword evidence="5" id="KW-1185">Reference proteome</keyword>
<sequence>MKIINYLSGITLAIGLMLAGCRKDKVSTVITVDFTVDKVALTAGDSVSFKELAQGTVSNWHWEFEGGEPATSNLSGPTVTYKVPGNYSVTLTLRNAAGEVTLTKEKMIAVGYSRVEAAFTQQKTVALQNEKLQFTDISKGLPASWKWEFTALATGAIIRSDKQHPQMNFADTGFYDIRLIASNPDYSDTIVKEKALHIIDPYTLVAAFDADVQSIYEGQRVRFTDQSLGIATEWAWEIKGDAETFRSAEQHPSFLFEKAGLYTVTLSIKNEVTAHSKTVERFIRVIPVDGLVGYFPFNHSINDEGPLKLSVTKKGQVGVEQAGRNGTTTGVGSFDGSGGLMVADNPGFNMGAGDFTVSVWIQSSSTVRMMVWQESGKNGSKDNQAWLRLNSSVTQYTAFNTEDAAGGSFLALADPGNIADGKWYHVVAVRSGLVTKIYINGQKMTERSSTTGIKEVSNAADFKIGMQEGARSFSNYFIGKLDELMVYKRALNDNEIANLFKY</sequence>
<comment type="caution">
    <text evidence="4">The sequence shown here is derived from an EMBL/GenBank/DDBJ whole genome shotgun (WGS) entry which is preliminary data.</text>
</comment>
<name>A0ABS8PYF2_9BACT</name>
<feature type="domain" description="PKD" evidence="3">
    <location>
        <begin position="115"/>
        <end position="183"/>
    </location>
</feature>
<reference evidence="4 5" key="1">
    <citation type="submission" date="2021-11" db="EMBL/GenBank/DDBJ databases">
        <title>Genomic of Niabella pedocola.</title>
        <authorList>
            <person name="Wu T."/>
        </authorList>
    </citation>
    <scope>NUCLEOTIDE SEQUENCE [LARGE SCALE GENOMIC DNA]</scope>
    <source>
        <strain evidence="4 5">JCM 31011</strain>
    </source>
</reference>
<dbReference type="InterPro" id="IPR013320">
    <property type="entry name" value="ConA-like_dom_sf"/>
</dbReference>
<dbReference type="Gene3D" id="2.60.40.10">
    <property type="entry name" value="Immunoglobulins"/>
    <property type="match status" value="3"/>
</dbReference>
<dbReference type="PROSITE" id="PS50093">
    <property type="entry name" value="PKD"/>
    <property type="match status" value="3"/>
</dbReference>
<dbReference type="PROSITE" id="PS51257">
    <property type="entry name" value="PROKAR_LIPOPROTEIN"/>
    <property type="match status" value="1"/>
</dbReference>
<keyword evidence="2" id="KW-1015">Disulfide bond</keyword>
<dbReference type="Pfam" id="PF13385">
    <property type="entry name" value="Laminin_G_3"/>
    <property type="match status" value="1"/>
</dbReference>
<dbReference type="SUPFAM" id="SSF49299">
    <property type="entry name" value="PKD domain"/>
    <property type="match status" value="3"/>
</dbReference>
<dbReference type="Pfam" id="PF00801">
    <property type="entry name" value="PKD"/>
    <property type="match status" value="1"/>
</dbReference>
<evidence type="ECO:0000256" key="2">
    <source>
        <dbReference type="ARBA" id="ARBA00023157"/>
    </source>
</evidence>
<dbReference type="PANTHER" id="PTHR42535">
    <property type="entry name" value="OOKINETE PROTEIN, PUTATIVE-RELATED"/>
    <property type="match status" value="1"/>
</dbReference>
<dbReference type="SMART" id="SM00089">
    <property type="entry name" value="PKD"/>
    <property type="match status" value="3"/>
</dbReference>
<dbReference type="InterPro" id="IPR035986">
    <property type="entry name" value="PKD_dom_sf"/>
</dbReference>
<dbReference type="InterPro" id="IPR013783">
    <property type="entry name" value="Ig-like_fold"/>
</dbReference>
<dbReference type="SUPFAM" id="SSF49899">
    <property type="entry name" value="Concanavalin A-like lectins/glucanases"/>
    <property type="match status" value="1"/>
</dbReference>
<evidence type="ECO:0000313" key="5">
    <source>
        <dbReference type="Proteomes" id="UP001199816"/>
    </source>
</evidence>
<dbReference type="Proteomes" id="UP001199816">
    <property type="component" value="Unassembled WGS sequence"/>
</dbReference>
<dbReference type="SMART" id="SM00560">
    <property type="entry name" value="LamGL"/>
    <property type="match status" value="1"/>
</dbReference>
<feature type="domain" description="PKD" evidence="3">
    <location>
        <begin position="204"/>
        <end position="285"/>
    </location>
</feature>
<organism evidence="4 5">
    <name type="scientific">Niabella pedocola</name>
    <dbReference type="NCBI Taxonomy" id="1752077"/>
    <lineage>
        <taxon>Bacteria</taxon>
        <taxon>Pseudomonadati</taxon>
        <taxon>Bacteroidota</taxon>
        <taxon>Chitinophagia</taxon>
        <taxon>Chitinophagales</taxon>
        <taxon>Chitinophagaceae</taxon>
        <taxon>Niabella</taxon>
    </lineage>
</organism>
<evidence type="ECO:0000256" key="1">
    <source>
        <dbReference type="ARBA" id="ARBA00022729"/>
    </source>
</evidence>
<dbReference type="RefSeq" id="WP_231008670.1">
    <property type="nucleotide sequence ID" value="NZ_JAJNEC010000008.1"/>
</dbReference>
<evidence type="ECO:0000313" key="4">
    <source>
        <dbReference type="EMBL" id="MCD2426080.1"/>
    </source>
</evidence>
<evidence type="ECO:0000259" key="3">
    <source>
        <dbReference type="PROSITE" id="PS50093"/>
    </source>
</evidence>
<accession>A0ABS8PYF2</accession>
<dbReference type="EMBL" id="JAJNEC010000008">
    <property type="protein sequence ID" value="MCD2426080.1"/>
    <property type="molecule type" value="Genomic_DNA"/>
</dbReference>
<proteinExistence type="predicted"/>
<dbReference type="InterPro" id="IPR022409">
    <property type="entry name" value="PKD/Chitinase_dom"/>
</dbReference>
<keyword evidence="1" id="KW-0732">Signal</keyword>
<gene>
    <name evidence="4" type="ORF">LQ567_25070</name>
</gene>
<protein>
    <submittedName>
        <fullName evidence="4">PKD domain-containing protein</fullName>
    </submittedName>
</protein>
<dbReference type="Gene3D" id="2.60.120.200">
    <property type="match status" value="1"/>
</dbReference>
<dbReference type="InterPro" id="IPR006558">
    <property type="entry name" value="LamG-like"/>
</dbReference>